<comment type="caution">
    <text evidence="1">The sequence shown here is derived from an EMBL/GenBank/DDBJ whole genome shotgun (WGS) entry which is preliminary data.</text>
</comment>
<reference evidence="1 2" key="1">
    <citation type="submission" date="2019-03" db="EMBL/GenBank/DDBJ databases">
        <title>Genomic Encyclopedia of Type Strains, Phase IV (KMG-IV): sequencing the most valuable type-strain genomes for metagenomic binning, comparative biology and taxonomic classification.</title>
        <authorList>
            <person name="Goeker M."/>
        </authorList>
    </citation>
    <scope>NUCLEOTIDE SEQUENCE [LARGE SCALE GENOMIC DNA]</scope>
    <source>
        <strain evidence="1 2">DSM 25903</strain>
    </source>
</reference>
<protein>
    <submittedName>
        <fullName evidence="1">Uncharacterized protein</fullName>
    </submittedName>
</protein>
<gene>
    <name evidence="1" type="ORF">EV668_3143</name>
</gene>
<evidence type="ECO:0000313" key="1">
    <source>
        <dbReference type="EMBL" id="TDR90297.1"/>
    </source>
</evidence>
<accession>A0A4R7C1C5</accession>
<keyword evidence="2" id="KW-1185">Reference proteome</keyword>
<dbReference type="EMBL" id="SNZR01000013">
    <property type="protein sequence ID" value="TDR90297.1"/>
    <property type="molecule type" value="Genomic_DNA"/>
</dbReference>
<dbReference type="OrthoDB" id="8265612at2"/>
<dbReference type="RefSeq" id="WP_133771581.1">
    <property type="nucleotide sequence ID" value="NZ_SNZR01000013.1"/>
</dbReference>
<proteinExistence type="predicted"/>
<organism evidence="1 2">
    <name type="scientific">Enterovirga rhinocerotis</name>
    <dbReference type="NCBI Taxonomy" id="1339210"/>
    <lineage>
        <taxon>Bacteria</taxon>
        <taxon>Pseudomonadati</taxon>
        <taxon>Pseudomonadota</taxon>
        <taxon>Alphaproteobacteria</taxon>
        <taxon>Hyphomicrobiales</taxon>
        <taxon>Methylobacteriaceae</taxon>
        <taxon>Enterovirga</taxon>
    </lineage>
</organism>
<sequence>MTPAAARAMYARQIAAHGENVTFRRVVPNAAPIERTVRIRLVSYGEAELVGGVNLSDRKAIVMRDSLHASGFPLPFRRGSDKVIIGNTTLTVNEVDDTKRRVAGELIAYELLLGGAALV</sequence>
<dbReference type="AlphaFoldDB" id="A0A4R7C1C5"/>
<evidence type="ECO:0000313" key="2">
    <source>
        <dbReference type="Proteomes" id="UP000295122"/>
    </source>
</evidence>
<name>A0A4R7C1C5_9HYPH</name>
<dbReference type="Proteomes" id="UP000295122">
    <property type="component" value="Unassembled WGS sequence"/>
</dbReference>